<dbReference type="PANTHER" id="PTHR30472">
    <property type="entry name" value="FERRIC ENTEROBACTIN TRANSPORT SYSTEM PERMEASE PROTEIN"/>
    <property type="match status" value="1"/>
</dbReference>
<keyword evidence="6 8" id="KW-1133">Transmembrane helix</keyword>
<dbReference type="SUPFAM" id="SSF81345">
    <property type="entry name" value="ABC transporter involved in vitamin B12 uptake, BtuC"/>
    <property type="match status" value="2"/>
</dbReference>
<name>A0A6J6SD48_9ZZZZ</name>
<feature type="transmembrane region" description="Helical" evidence="8">
    <location>
        <begin position="220"/>
        <end position="239"/>
    </location>
</feature>
<feature type="transmembrane region" description="Helical" evidence="8">
    <location>
        <begin position="440"/>
        <end position="457"/>
    </location>
</feature>
<evidence type="ECO:0000256" key="7">
    <source>
        <dbReference type="ARBA" id="ARBA00023136"/>
    </source>
</evidence>
<feature type="transmembrane region" description="Helical" evidence="8">
    <location>
        <begin position="310"/>
        <end position="334"/>
    </location>
</feature>
<comment type="subcellular location">
    <subcellularLocation>
        <location evidence="1">Cell membrane</location>
        <topology evidence="1">Multi-pass membrane protein</topology>
    </subcellularLocation>
</comment>
<dbReference type="InterPro" id="IPR037294">
    <property type="entry name" value="ABC_BtuC-like"/>
</dbReference>
<dbReference type="Gene3D" id="1.10.3470.10">
    <property type="entry name" value="ABC transporter involved in vitamin B12 uptake, BtuC"/>
    <property type="match status" value="2"/>
</dbReference>
<dbReference type="InterPro" id="IPR000522">
    <property type="entry name" value="ABC_transptr_permease_BtuC"/>
</dbReference>
<feature type="transmembrane region" description="Helical" evidence="8">
    <location>
        <begin position="499"/>
        <end position="518"/>
    </location>
</feature>
<dbReference type="EMBL" id="CAEZYQ010000003">
    <property type="protein sequence ID" value="CAB4732851.1"/>
    <property type="molecule type" value="Genomic_DNA"/>
</dbReference>
<evidence type="ECO:0000256" key="4">
    <source>
        <dbReference type="ARBA" id="ARBA00022475"/>
    </source>
</evidence>
<protein>
    <submittedName>
        <fullName evidence="9">Unannotated protein</fullName>
    </submittedName>
</protein>
<dbReference type="Pfam" id="PF01032">
    <property type="entry name" value="FecCD"/>
    <property type="match status" value="2"/>
</dbReference>
<evidence type="ECO:0000313" key="9">
    <source>
        <dbReference type="EMBL" id="CAB4732851.1"/>
    </source>
</evidence>
<evidence type="ECO:0000256" key="5">
    <source>
        <dbReference type="ARBA" id="ARBA00022692"/>
    </source>
</evidence>
<dbReference type="NCBIfam" id="NF007867">
    <property type="entry name" value="PRK10577.1-3"/>
    <property type="match status" value="1"/>
</dbReference>
<gene>
    <name evidence="9" type="ORF">UFOPK2761_00646</name>
</gene>
<feature type="transmembrane region" description="Helical" evidence="8">
    <location>
        <begin position="149"/>
        <end position="170"/>
    </location>
</feature>
<keyword evidence="3" id="KW-0813">Transport</keyword>
<dbReference type="PANTHER" id="PTHR30472:SF37">
    <property type="entry name" value="FE(3+) DICITRATE TRANSPORT SYSTEM PERMEASE PROTEIN FECD-RELATED"/>
    <property type="match status" value="1"/>
</dbReference>
<feature type="transmembrane region" description="Helical" evidence="8">
    <location>
        <begin position="686"/>
        <end position="705"/>
    </location>
</feature>
<organism evidence="9">
    <name type="scientific">freshwater metagenome</name>
    <dbReference type="NCBI Taxonomy" id="449393"/>
    <lineage>
        <taxon>unclassified sequences</taxon>
        <taxon>metagenomes</taxon>
        <taxon>ecological metagenomes</taxon>
    </lineage>
</organism>
<accession>A0A6J6SD48</accession>
<reference evidence="9" key="1">
    <citation type="submission" date="2020-05" db="EMBL/GenBank/DDBJ databases">
        <authorList>
            <person name="Chiriac C."/>
            <person name="Salcher M."/>
            <person name="Ghai R."/>
            <person name="Kavagutti S V."/>
        </authorList>
    </citation>
    <scope>NUCLEOTIDE SEQUENCE</scope>
</reference>
<dbReference type="GO" id="GO:0033214">
    <property type="term" value="P:siderophore-iron import into cell"/>
    <property type="evidence" value="ECO:0007669"/>
    <property type="project" value="TreeGrafter"/>
</dbReference>
<dbReference type="CDD" id="cd06550">
    <property type="entry name" value="TM_ABC_iron-siderophores_like"/>
    <property type="match status" value="1"/>
</dbReference>
<evidence type="ECO:0000256" key="2">
    <source>
        <dbReference type="ARBA" id="ARBA00007935"/>
    </source>
</evidence>
<dbReference type="GO" id="GO:0022857">
    <property type="term" value="F:transmembrane transporter activity"/>
    <property type="evidence" value="ECO:0007669"/>
    <property type="project" value="InterPro"/>
</dbReference>
<feature type="transmembrane region" description="Helical" evidence="8">
    <location>
        <begin position="571"/>
        <end position="591"/>
    </location>
</feature>
<feature type="transmembrane region" description="Helical" evidence="8">
    <location>
        <begin position="656"/>
        <end position="674"/>
    </location>
</feature>
<feature type="transmembrane region" description="Helical" evidence="8">
    <location>
        <begin position="91"/>
        <end position="110"/>
    </location>
</feature>
<evidence type="ECO:0000256" key="3">
    <source>
        <dbReference type="ARBA" id="ARBA00022448"/>
    </source>
</evidence>
<evidence type="ECO:0000256" key="8">
    <source>
        <dbReference type="SAM" id="Phobius"/>
    </source>
</evidence>
<feature type="transmembrane region" description="Helical" evidence="8">
    <location>
        <begin position="122"/>
        <end position="142"/>
    </location>
</feature>
<feature type="transmembrane region" description="Helical" evidence="8">
    <location>
        <begin position="267"/>
        <end position="298"/>
    </location>
</feature>
<feature type="transmembrane region" description="Helical" evidence="8">
    <location>
        <begin position="340"/>
        <end position="360"/>
    </location>
</feature>
<feature type="transmembrane region" description="Helical" evidence="8">
    <location>
        <begin position="617"/>
        <end position="644"/>
    </location>
</feature>
<feature type="transmembrane region" description="Helical" evidence="8">
    <location>
        <begin position="20"/>
        <end position="45"/>
    </location>
</feature>
<feature type="transmembrane region" description="Helical" evidence="8">
    <location>
        <begin position="176"/>
        <end position="199"/>
    </location>
</feature>
<comment type="similarity">
    <text evidence="2">Belongs to the binding-protein-dependent transport system permease family. FecCD subfamily.</text>
</comment>
<dbReference type="GO" id="GO:0005886">
    <property type="term" value="C:plasma membrane"/>
    <property type="evidence" value="ECO:0007669"/>
    <property type="project" value="UniProtKB-SubCell"/>
</dbReference>
<keyword evidence="4" id="KW-1003">Cell membrane</keyword>
<sequence>MSLLDRTAPVADRRAEDPAAALPGGGGVLGAVAALLLTTAALVVVTGWHLTQGTSGLGAGDLLGALLGREPSSASASSAYDVLVSSRLPRALAGIVVGVALGAAGAMFASLARNALASPDTLAVNAGAYFAATLVAALGIQLPYVGDGMVTFAGGLAAAGLVLLLAGGGAASTTRLVLAGSAVALALGSAVGALLLLFAQETTGLFAWGNGTLTQLNLGGVARMAPVVAACLVAALLLARRMDLLALGDDTARVLGVPVRSTRVTGFVLAVALCAAAVHLAGPLGFIGLCAPAAVRLLARRLPSVSRHVVLVPLSGLVGALLVLLSDAALRALLSPEAALVVPTGVTTTLLGAVVLVLLARRARDAGPTRRPASARPGRHHSRLRYAVICTALVTATLGAALLGLMAGYTWLLTGDLVNWARGVAVPVVQFAMDERAPRVVAALGGGAALALAGTVVQAVCRNPLAEPGILGITGGAGLGAVVVVTSAGATVAVSSVSLALGSTVGALVAFALVYGLAWRGGLDSDRLVLVGIGVAAGAQALTAFLLLCSDPWNTPRIFTWLSGSTYDREWVQVLPVLVLLAIGLPLAWVAHRELDLVALDDETPRLAGIHLERLRLLALLGAALLTAAAVAAVGVVAFVGLVAPHAARALVSGRHLRVLPVATLLGALLLSLADTLGRSVIAPAQVPAGLVVAAIGAPYFLWLLHRSRA</sequence>
<keyword evidence="7 8" id="KW-0472">Membrane</keyword>
<feature type="transmembrane region" description="Helical" evidence="8">
    <location>
        <begin position="386"/>
        <end position="411"/>
    </location>
</feature>
<dbReference type="AlphaFoldDB" id="A0A6J6SD48"/>
<feature type="transmembrane region" description="Helical" evidence="8">
    <location>
        <begin position="530"/>
        <end position="550"/>
    </location>
</feature>
<keyword evidence="5 8" id="KW-0812">Transmembrane</keyword>
<evidence type="ECO:0000256" key="1">
    <source>
        <dbReference type="ARBA" id="ARBA00004651"/>
    </source>
</evidence>
<proteinExistence type="inferred from homology"/>
<feature type="transmembrane region" description="Helical" evidence="8">
    <location>
        <begin position="469"/>
        <end position="492"/>
    </location>
</feature>
<evidence type="ECO:0000256" key="6">
    <source>
        <dbReference type="ARBA" id="ARBA00022989"/>
    </source>
</evidence>